<dbReference type="InterPro" id="IPR013249">
    <property type="entry name" value="RNA_pol_sigma70_r4_t2"/>
</dbReference>
<evidence type="ECO:0000256" key="6">
    <source>
        <dbReference type="SAM" id="MobiDB-lite"/>
    </source>
</evidence>
<name>A0A3M9XGL7_9HYPH</name>
<keyword evidence="5" id="KW-0804">Transcription</keyword>
<organism evidence="10 11">
    <name type="scientific">Mesorhizobium japonicum</name>
    <dbReference type="NCBI Taxonomy" id="2066070"/>
    <lineage>
        <taxon>Bacteria</taxon>
        <taxon>Pseudomonadati</taxon>
        <taxon>Pseudomonadota</taxon>
        <taxon>Alphaproteobacteria</taxon>
        <taxon>Hyphomicrobiales</taxon>
        <taxon>Phyllobacteriaceae</taxon>
        <taxon>Mesorhizobium</taxon>
    </lineage>
</organism>
<evidence type="ECO:0000256" key="4">
    <source>
        <dbReference type="ARBA" id="ARBA00023082"/>
    </source>
</evidence>
<evidence type="ECO:0000259" key="9">
    <source>
        <dbReference type="Pfam" id="PF12680"/>
    </source>
</evidence>
<accession>A0A3M9XGL7</accession>
<dbReference type="PANTHER" id="PTHR43133">
    <property type="entry name" value="RNA POLYMERASE ECF-TYPE SIGMA FACTO"/>
    <property type="match status" value="1"/>
</dbReference>
<dbReference type="Proteomes" id="UP000275436">
    <property type="component" value="Unassembled WGS sequence"/>
</dbReference>
<feature type="domain" description="RNA polymerase sigma-70 region 2" evidence="7">
    <location>
        <begin position="29"/>
        <end position="93"/>
    </location>
</feature>
<dbReference type="GO" id="GO:0003677">
    <property type="term" value="F:DNA binding"/>
    <property type="evidence" value="ECO:0007669"/>
    <property type="project" value="InterPro"/>
</dbReference>
<comment type="caution">
    <text evidence="10">The sequence shown here is derived from an EMBL/GenBank/DDBJ whole genome shotgun (WGS) entry which is preliminary data.</text>
</comment>
<sequence>MTDAPGPLEPLGSTGGPILDRPAFERLTTTHRRALKLHCYRMMGSLHEADDLVQETFLKAWRGRAQFDGRGSPRGWLYTIATNACLNAIKARSSAHRILEEPARPPSEGRAAAGLAAELSWLEPYPDAELPDLIDGEPGPDARYETSEAVRLAFVAAIQLLPPRQRASLLLCDVLGWSALETAQLLGGSTASVNSALQRARATLGERYPQGRPQQRSQPNPQEGVLLERYISAWQANNLDGLIALLREDATYHMPPWRDWYRGRPAIHGFFKTVWGNFAGYRAVATRANGQPSVAIYARRHQEPEWRAQSLHVIEPAYGAIASLTVYVAPLGPGLFAAFGLPPVWSGPQA</sequence>
<dbReference type="NCBIfam" id="TIGR02960">
    <property type="entry name" value="SigX5"/>
    <property type="match status" value="1"/>
</dbReference>
<dbReference type="InterPro" id="IPR039425">
    <property type="entry name" value="RNA_pol_sigma-70-like"/>
</dbReference>
<dbReference type="InterPro" id="IPR037401">
    <property type="entry name" value="SnoaL-like"/>
</dbReference>
<dbReference type="InterPro" id="IPR014305">
    <property type="entry name" value="RNA_pol_sigma-G_actinobac"/>
</dbReference>
<comment type="subunit">
    <text evidence="2">Interacts transiently with the RNA polymerase catalytic core formed by RpoA, RpoB, RpoC and RpoZ (2 alpha, 1 beta, 1 beta' and 1 omega subunit) to form the RNA polymerase holoenzyme that can initiate transcription.</text>
</comment>
<evidence type="ECO:0000313" key="10">
    <source>
        <dbReference type="EMBL" id="RNJ47094.1"/>
    </source>
</evidence>
<evidence type="ECO:0000256" key="3">
    <source>
        <dbReference type="ARBA" id="ARBA00023015"/>
    </source>
</evidence>
<dbReference type="Pfam" id="PF08281">
    <property type="entry name" value="Sigma70_r4_2"/>
    <property type="match status" value="1"/>
</dbReference>
<dbReference type="InterPro" id="IPR007627">
    <property type="entry name" value="RNA_pol_sigma70_r2"/>
</dbReference>
<protein>
    <submittedName>
        <fullName evidence="10">RNA polymerase subunit sigma-70</fullName>
    </submittedName>
</protein>
<reference evidence="10 11" key="1">
    <citation type="journal article" date="2018" name="Mol. Plant Microbe Interact.">
        <title>Taxonomically Different Co-Microsymbionts of a Relict Legume, Oxytropis popoviana, Have Complementary Sets of Symbiotic Genes and Together Increase the Efficiency of Plant Nodulation.</title>
        <authorList>
            <person name="Safronova V."/>
            <person name="Belimov A."/>
            <person name="Sazanova A."/>
            <person name="Chirak E."/>
            <person name="Verkhozina A."/>
            <person name="Kuznetsova I."/>
            <person name="Andronov E."/>
            <person name="Puhalsky J."/>
            <person name="Tikhonovich I."/>
        </authorList>
    </citation>
    <scope>NUCLEOTIDE SEQUENCE [LARGE SCALE GENOMIC DNA]</scope>
    <source>
        <strain evidence="10 11">Opo-235</strain>
    </source>
</reference>
<evidence type="ECO:0000256" key="1">
    <source>
        <dbReference type="ARBA" id="ARBA00010641"/>
    </source>
</evidence>
<proteinExistence type="inferred from homology"/>
<dbReference type="InterPro" id="IPR032710">
    <property type="entry name" value="NTF2-like_dom_sf"/>
</dbReference>
<feature type="region of interest" description="Disordered" evidence="6">
    <location>
        <begin position="1"/>
        <end position="21"/>
    </location>
</feature>
<keyword evidence="3" id="KW-0805">Transcription regulation</keyword>
<dbReference type="InterPro" id="IPR013324">
    <property type="entry name" value="RNA_pol_sigma_r3/r4-like"/>
</dbReference>
<dbReference type="InterPro" id="IPR014284">
    <property type="entry name" value="RNA_pol_sigma-70_dom"/>
</dbReference>
<gene>
    <name evidence="10" type="ORF">DNR46_04360</name>
</gene>
<evidence type="ECO:0000256" key="5">
    <source>
        <dbReference type="ARBA" id="ARBA00023163"/>
    </source>
</evidence>
<dbReference type="Gene3D" id="3.10.450.50">
    <property type="match status" value="1"/>
</dbReference>
<dbReference type="InterPro" id="IPR036388">
    <property type="entry name" value="WH-like_DNA-bd_sf"/>
</dbReference>
<evidence type="ECO:0000259" key="7">
    <source>
        <dbReference type="Pfam" id="PF04542"/>
    </source>
</evidence>
<feature type="domain" description="RNA polymerase sigma factor 70 region 4 type 2" evidence="8">
    <location>
        <begin position="152"/>
        <end position="204"/>
    </location>
</feature>
<feature type="domain" description="SnoaL-like" evidence="9">
    <location>
        <begin position="228"/>
        <end position="297"/>
    </location>
</feature>
<dbReference type="InterPro" id="IPR013325">
    <property type="entry name" value="RNA_pol_sigma_r2"/>
</dbReference>
<dbReference type="SUPFAM" id="SSF88659">
    <property type="entry name" value="Sigma3 and sigma4 domains of RNA polymerase sigma factors"/>
    <property type="match status" value="1"/>
</dbReference>
<dbReference type="GO" id="GO:0016987">
    <property type="term" value="F:sigma factor activity"/>
    <property type="evidence" value="ECO:0007669"/>
    <property type="project" value="UniProtKB-KW"/>
</dbReference>
<evidence type="ECO:0000313" key="11">
    <source>
        <dbReference type="Proteomes" id="UP000275436"/>
    </source>
</evidence>
<comment type="similarity">
    <text evidence="1">Belongs to the sigma-70 factor family. ECF subfamily.</text>
</comment>
<dbReference type="Pfam" id="PF12680">
    <property type="entry name" value="SnoaL_2"/>
    <property type="match status" value="1"/>
</dbReference>
<dbReference type="SUPFAM" id="SSF88946">
    <property type="entry name" value="Sigma2 domain of RNA polymerase sigma factors"/>
    <property type="match status" value="1"/>
</dbReference>
<dbReference type="NCBIfam" id="NF006089">
    <property type="entry name" value="PRK08241.1"/>
    <property type="match status" value="1"/>
</dbReference>
<dbReference type="PANTHER" id="PTHR43133:SF65">
    <property type="entry name" value="ECF RNA POLYMERASE SIGMA FACTOR SIGG"/>
    <property type="match status" value="1"/>
</dbReference>
<evidence type="ECO:0000259" key="8">
    <source>
        <dbReference type="Pfam" id="PF08281"/>
    </source>
</evidence>
<dbReference type="Gene3D" id="1.10.1740.10">
    <property type="match status" value="1"/>
</dbReference>
<dbReference type="RefSeq" id="WP_123167120.1">
    <property type="nucleotide sequence ID" value="NZ_QKOD01000001.1"/>
</dbReference>
<dbReference type="NCBIfam" id="TIGR02937">
    <property type="entry name" value="sigma70-ECF"/>
    <property type="match status" value="1"/>
</dbReference>
<dbReference type="Gene3D" id="1.10.10.10">
    <property type="entry name" value="Winged helix-like DNA-binding domain superfamily/Winged helix DNA-binding domain"/>
    <property type="match status" value="1"/>
</dbReference>
<evidence type="ECO:0000256" key="2">
    <source>
        <dbReference type="ARBA" id="ARBA00011344"/>
    </source>
</evidence>
<dbReference type="GO" id="GO:0006352">
    <property type="term" value="P:DNA-templated transcription initiation"/>
    <property type="evidence" value="ECO:0007669"/>
    <property type="project" value="InterPro"/>
</dbReference>
<dbReference type="EMBL" id="QKOD01000001">
    <property type="protein sequence ID" value="RNJ47094.1"/>
    <property type="molecule type" value="Genomic_DNA"/>
</dbReference>
<keyword evidence="4" id="KW-0731">Sigma factor</keyword>
<dbReference type="SUPFAM" id="SSF54427">
    <property type="entry name" value="NTF2-like"/>
    <property type="match status" value="1"/>
</dbReference>
<dbReference type="Pfam" id="PF04542">
    <property type="entry name" value="Sigma70_r2"/>
    <property type="match status" value="1"/>
</dbReference>
<dbReference type="AlphaFoldDB" id="A0A3M9XGL7"/>